<dbReference type="Pfam" id="PF03480">
    <property type="entry name" value="DctP"/>
    <property type="match status" value="1"/>
</dbReference>
<organism evidence="3">
    <name type="scientific">uncultured Alphaproteobacteria bacterium</name>
    <dbReference type="NCBI Taxonomy" id="91750"/>
    <lineage>
        <taxon>Bacteria</taxon>
        <taxon>Pseudomonadati</taxon>
        <taxon>Pseudomonadota</taxon>
        <taxon>Alphaproteobacteria</taxon>
        <taxon>environmental samples</taxon>
    </lineage>
</organism>
<name>A0A212KI81_9PROT</name>
<gene>
    <name evidence="3" type="ORF">KL86APRO_20180</name>
</gene>
<accession>A0A212KI81</accession>
<dbReference type="PANTHER" id="PTHR33376">
    <property type="match status" value="1"/>
</dbReference>
<feature type="signal peptide" evidence="2">
    <location>
        <begin position="1"/>
        <end position="21"/>
    </location>
</feature>
<dbReference type="Gene3D" id="3.40.190.170">
    <property type="entry name" value="Bacterial extracellular solute-binding protein, family 7"/>
    <property type="match status" value="1"/>
</dbReference>
<dbReference type="AlphaFoldDB" id="A0A212KI81"/>
<evidence type="ECO:0000256" key="2">
    <source>
        <dbReference type="SAM" id="SignalP"/>
    </source>
</evidence>
<dbReference type="GO" id="GO:0055085">
    <property type="term" value="P:transmembrane transport"/>
    <property type="evidence" value="ECO:0007669"/>
    <property type="project" value="InterPro"/>
</dbReference>
<proteinExistence type="predicted"/>
<feature type="chain" id="PRO_5012962309" evidence="2">
    <location>
        <begin position="22"/>
        <end position="327"/>
    </location>
</feature>
<dbReference type="NCBIfam" id="NF037995">
    <property type="entry name" value="TRAP_S1"/>
    <property type="match status" value="1"/>
</dbReference>
<reference evidence="3" key="1">
    <citation type="submission" date="2016-04" db="EMBL/GenBank/DDBJ databases">
        <authorList>
            <person name="Evans L.H."/>
            <person name="Alamgir A."/>
            <person name="Owens N."/>
            <person name="Weber N.D."/>
            <person name="Virtaneva K."/>
            <person name="Barbian K."/>
            <person name="Babar A."/>
            <person name="Rosenke K."/>
        </authorList>
    </citation>
    <scope>NUCLEOTIDE SEQUENCE</scope>
    <source>
        <strain evidence="3">86</strain>
    </source>
</reference>
<keyword evidence="1 2" id="KW-0732">Signal</keyword>
<evidence type="ECO:0000256" key="1">
    <source>
        <dbReference type="ARBA" id="ARBA00022729"/>
    </source>
</evidence>
<dbReference type="InterPro" id="IPR038404">
    <property type="entry name" value="TRAP_DctP_sf"/>
</dbReference>
<dbReference type="SUPFAM" id="SSF53850">
    <property type="entry name" value="Periplasmic binding protein-like II"/>
    <property type="match status" value="1"/>
</dbReference>
<dbReference type="PANTHER" id="PTHR33376:SF15">
    <property type="entry name" value="BLL6794 PROTEIN"/>
    <property type="match status" value="1"/>
</dbReference>
<sequence>MRKWMLAGLIALGLAAVPAEAATVLRLTSQMPARHHVGQNLQAFKEIVERESKGDLKVEIYPASQLYKDEETPQAVSSGAVDMGSVSLSQFAGTIPAVDVFLVPFLFDSNARVRAATAPGSPIRGALDEAILKTGSRVLWWQAFGGSILITKGFDVRNPEDLKGKKVRVFGKTLGRFIEAVGGAPTMLSGSEQFIAYQRGTVDAGMTGITTVPARKLYQVTDTMTVTNNADVEFLVIVNDKVWQGLTEAQRKIVTDAGRKVEADLREEMEKLEADALVETKKHMKVIELTEAERAKWRAATEPVIAEFVQWAGPLGAQLVEDARKLK</sequence>
<protein>
    <submittedName>
        <fullName evidence="3">TRAP dicarboxylate transporter-DctP subunit</fullName>
    </submittedName>
</protein>
<dbReference type="CDD" id="cd13680">
    <property type="entry name" value="PBP2_TRAP_SBP_like_4"/>
    <property type="match status" value="1"/>
</dbReference>
<dbReference type="EMBL" id="FLUO01000002">
    <property type="protein sequence ID" value="SBW11403.1"/>
    <property type="molecule type" value="Genomic_DNA"/>
</dbReference>
<dbReference type="InterPro" id="IPR018389">
    <property type="entry name" value="DctP_fam"/>
</dbReference>
<evidence type="ECO:0000313" key="3">
    <source>
        <dbReference type="EMBL" id="SBW11403.1"/>
    </source>
</evidence>